<dbReference type="PANTHER" id="PTHR43537">
    <property type="entry name" value="TRANSCRIPTIONAL REGULATOR, GNTR FAMILY"/>
    <property type="match status" value="1"/>
</dbReference>
<dbReference type="InterPro" id="IPR036390">
    <property type="entry name" value="WH_DNA-bd_sf"/>
</dbReference>
<dbReference type="PROSITE" id="PS50949">
    <property type="entry name" value="HTH_GNTR"/>
    <property type="match status" value="1"/>
</dbReference>
<keyword evidence="3" id="KW-0804">Transcription</keyword>
<proteinExistence type="predicted"/>
<dbReference type="Pfam" id="PF00392">
    <property type="entry name" value="GntR"/>
    <property type="match status" value="1"/>
</dbReference>
<evidence type="ECO:0000313" key="6">
    <source>
        <dbReference type="Proteomes" id="UP000254519"/>
    </source>
</evidence>
<keyword evidence="6" id="KW-1185">Reference proteome</keyword>
<dbReference type="GO" id="GO:0003700">
    <property type="term" value="F:DNA-binding transcription factor activity"/>
    <property type="evidence" value="ECO:0007669"/>
    <property type="project" value="InterPro"/>
</dbReference>
<dbReference type="SMART" id="SM00345">
    <property type="entry name" value="HTH_GNTR"/>
    <property type="match status" value="1"/>
</dbReference>
<dbReference type="PRINTS" id="PR00035">
    <property type="entry name" value="HTHGNTR"/>
</dbReference>
<feature type="domain" description="HTH gntR-type" evidence="4">
    <location>
        <begin position="8"/>
        <end position="76"/>
    </location>
</feature>
<dbReference type="Proteomes" id="UP000254519">
    <property type="component" value="Unassembled WGS sequence"/>
</dbReference>
<dbReference type="InterPro" id="IPR036388">
    <property type="entry name" value="WH-like_DNA-bd_sf"/>
</dbReference>
<dbReference type="GO" id="GO:0003677">
    <property type="term" value="F:DNA binding"/>
    <property type="evidence" value="ECO:0007669"/>
    <property type="project" value="UniProtKB-KW"/>
</dbReference>
<keyword evidence="2" id="KW-0238">DNA-binding</keyword>
<reference evidence="5 6" key="1">
    <citation type="submission" date="2018-06" db="EMBL/GenBank/DDBJ databases">
        <authorList>
            <consortium name="Pathogen Informatics"/>
            <person name="Doyle S."/>
        </authorList>
    </citation>
    <scope>NUCLEOTIDE SEQUENCE [LARGE SCALE GENOMIC DNA]</scope>
    <source>
        <strain evidence="6">ATCC 11859 / DSM 33 / NCIB 8841 / NCTC 4822</strain>
    </source>
</reference>
<evidence type="ECO:0000256" key="1">
    <source>
        <dbReference type="ARBA" id="ARBA00023015"/>
    </source>
</evidence>
<dbReference type="AlphaFoldDB" id="A0A380C674"/>
<organism evidence="5 6">
    <name type="scientific">Sporosarcina pasteurii</name>
    <name type="common">Bacillus pasteurii</name>
    <dbReference type="NCBI Taxonomy" id="1474"/>
    <lineage>
        <taxon>Bacteria</taxon>
        <taxon>Bacillati</taxon>
        <taxon>Bacillota</taxon>
        <taxon>Bacilli</taxon>
        <taxon>Bacillales</taxon>
        <taxon>Caryophanaceae</taxon>
        <taxon>Sporosarcina</taxon>
    </lineage>
</organism>
<evidence type="ECO:0000313" key="5">
    <source>
        <dbReference type="EMBL" id="SUJ12946.1"/>
    </source>
</evidence>
<dbReference type="OrthoDB" id="9799482at2"/>
<accession>A0A380C674</accession>
<dbReference type="RefSeq" id="WP_115362253.1">
    <property type="nucleotide sequence ID" value="NZ_CP038012.1"/>
</dbReference>
<dbReference type="Gene3D" id="1.10.10.10">
    <property type="entry name" value="Winged helix-like DNA-binding domain superfamily/Winged helix DNA-binding domain"/>
    <property type="match status" value="1"/>
</dbReference>
<name>A0A380C674_SPOPA</name>
<evidence type="ECO:0000256" key="3">
    <source>
        <dbReference type="ARBA" id="ARBA00023163"/>
    </source>
</evidence>
<evidence type="ECO:0000259" key="4">
    <source>
        <dbReference type="PROSITE" id="PS50949"/>
    </source>
</evidence>
<sequence length="216" mass="25178">MESQKEHSKMYLEIVRELRNLIEEENIKTGGKLPSERVLAERMQAGRSTVREALRSLELLGVIETRRGEGTFLADLQKNQFVDVLSGFILQQSTSIRDVQETRRIHEIAAIQTVCQRVELRKLPVWESLLAKVEYDESMKRIDLIREMIVSTGNRLSLKIWRLLKQFSQVPYDMDMTPVEKQYVKELLVGIVDGDEAKTLKEYNNWIKLVEDERGE</sequence>
<dbReference type="EMBL" id="UGYZ01000002">
    <property type="protein sequence ID" value="SUJ12946.1"/>
    <property type="molecule type" value="Genomic_DNA"/>
</dbReference>
<dbReference type="SUPFAM" id="SSF46785">
    <property type="entry name" value="Winged helix' DNA-binding domain"/>
    <property type="match status" value="1"/>
</dbReference>
<protein>
    <submittedName>
        <fullName evidence="5">L-lactate utilization operon repressor</fullName>
    </submittedName>
</protein>
<evidence type="ECO:0000256" key="2">
    <source>
        <dbReference type="ARBA" id="ARBA00023125"/>
    </source>
</evidence>
<dbReference type="InterPro" id="IPR000524">
    <property type="entry name" value="Tscrpt_reg_HTH_GntR"/>
</dbReference>
<keyword evidence="1" id="KW-0805">Transcription regulation</keyword>
<gene>
    <name evidence="5" type="primary">lutR_2</name>
    <name evidence="5" type="ORF">NCTC4822_02264</name>
</gene>
<dbReference type="PANTHER" id="PTHR43537:SF54">
    <property type="entry name" value="TRANSCRIPTIONAL REGULATOR, GNTR FAMILY"/>
    <property type="match status" value="1"/>
</dbReference>
<dbReference type="CDD" id="cd07377">
    <property type="entry name" value="WHTH_GntR"/>
    <property type="match status" value="1"/>
</dbReference>